<dbReference type="InterPro" id="IPR001851">
    <property type="entry name" value="ABC_transp_permease"/>
</dbReference>
<evidence type="ECO:0000256" key="2">
    <source>
        <dbReference type="ARBA" id="ARBA00022448"/>
    </source>
</evidence>
<accession>A0ABN7QDS2</accession>
<dbReference type="RefSeq" id="WP_211958451.1">
    <property type="nucleotide sequence ID" value="NZ_CAJPVI010000090.1"/>
</dbReference>
<dbReference type="PANTHER" id="PTHR11795:SF442">
    <property type="entry name" value="ABC TRANSPORTER ATP-BINDING PROTEIN"/>
    <property type="match status" value="1"/>
</dbReference>
<dbReference type="EMBL" id="CAJPVI010000090">
    <property type="protein sequence ID" value="CAG2160744.1"/>
    <property type="molecule type" value="Genomic_DNA"/>
</dbReference>
<keyword evidence="3" id="KW-1003">Cell membrane</keyword>
<feature type="transmembrane region" description="Helical" evidence="9">
    <location>
        <begin position="40"/>
        <end position="59"/>
    </location>
</feature>
<feature type="transmembrane region" description="Helical" evidence="9">
    <location>
        <begin position="65"/>
        <end position="88"/>
    </location>
</feature>
<feature type="transmembrane region" description="Helical" evidence="9">
    <location>
        <begin position="145"/>
        <end position="164"/>
    </location>
</feature>
<keyword evidence="11" id="KW-1185">Reference proteome</keyword>
<keyword evidence="7 9" id="KW-0472">Membrane</keyword>
<feature type="transmembrane region" description="Helical" evidence="9">
    <location>
        <begin position="197"/>
        <end position="220"/>
    </location>
</feature>
<evidence type="ECO:0000256" key="4">
    <source>
        <dbReference type="ARBA" id="ARBA00022692"/>
    </source>
</evidence>
<evidence type="ECO:0000313" key="11">
    <source>
        <dbReference type="Proteomes" id="UP000672657"/>
    </source>
</evidence>
<evidence type="ECO:0000256" key="5">
    <source>
        <dbReference type="ARBA" id="ARBA00022970"/>
    </source>
</evidence>
<reference evidence="10 11" key="1">
    <citation type="submission" date="2021-03" db="EMBL/GenBank/DDBJ databases">
        <authorList>
            <person name="Peeters C."/>
        </authorList>
    </citation>
    <scope>NUCLEOTIDE SEQUENCE [LARGE SCALE GENOMIC DNA]</scope>
    <source>
        <strain evidence="10 11">LMG 26411</strain>
    </source>
</reference>
<comment type="caution">
    <text evidence="10">The sequence shown here is derived from an EMBL/GenBank/DDBJ whole genome shotgun (WGS) entry which is preliminary data.</text>
</comment>
<keyword evidence="6 9" id="KW-1133">Transmembrane helix</keyword>
<organism evidence="10 11">
    <name type="scientific">Cupriavidus numazuensis</name>
    <dbReference type="NCBI Taxonomy" id="221992"/>
    <lineage>
        <taxon>Bacteria</taxon>
        <taxon>Pseudomonadati</taxon>
        <taxon>Pseudomonadota</taxon>
        <taxon>Betaproteobacteria</taxon>
        <taxon>Burkholderiales</taxon>
        <taxon>Burkholderiaceae</taxon>
        <taxon>Cupriavidus</taxon>
    </lineage>
</organism>
<dbReference type="Proteomes" id="UP000672657">
    <property type="component" value="Unassembled WGS sequence"/>
</dbReference>
<protein>
    <submittedName>
        <fullName evidence="10">High-affinity branched-chain amino acid transport system permease protein LivH</fullName>
    </submittedName>
</protein>
<evidence type="ECO:0000256" key="3">
    <source>
        <dbReference type="ARBA" id="ARBA00022475"/>
    </source>
</evidence>
<keyword evidence="5" id="KW-0029">Amino-acid transport</keyword>
<keyword evidence="2" id="KW-0813">Transport</keyword>
<feature type="transmembrane region" description="Helical" evidence="9">
    <location>
        <begin position="226"/>
        <end position="252"/>
    </location>
</feature>
<comment type="subcellular location">
    <subcellularLocation>
        <location evidence="1">Cell membrane</location>
        <topology evidence="1">Multi-pass membrane protein</topology>
    </subcellularLocation>
</comment>
<comment type="similarity">
    <text evidence="8">Belongs to the binding-protein-dependent transport system permease family. LivHM subfamily.</text>
</comment>
<evidence type="ECO:0000256" key="1">
    <source>
        <dbReference type="ARBA" id="ARBA00004651"/>
    </source>
</evidence>
<dbReference type="InterPro" id="IPR052157">
    <property type="entry name" value="BCAA_transport_permease"/>
</dbReference>
<feature type="transmembrane region" description="Helical" evidence="9">
    <location>
        <begin position="12"/>
        <end position="33"/>
    </location>
</feature>
<feature type="transmembrane region" description="Helical" evidence="9">
    <location>
        <begin position="100"/>
        <end position="118"/>
    </location>
</feature>
<evidence type="ECO:0000256" key="6">
    <source>
        <dbReference type="ARBA" id="ARBA00022989"/>
    </source>
</evidence>
<keyword evidence="4 9" id="KW-0812">Transmembrane</keyword>
<gene>
    <name evidence="10" type="primary">livH_21</name>
    <name evidence="10" type="ORF">LMG26411_07718</name>
</gene>
<evidence type="ECO:0000256" key="8">
    <source>
        <dbReference type="ARBA" id="ARBA00037998"/>
    </source>
</evidence>
<proteinExistence type="inferred from homology"/>
<dbReference type="PANTHER" id="PTHR11795">
    <property type="entry name" value="BRANCHED-CHAIN AMINO ACID TRANSPORT SYSTEM PERMEASE PROTEIN LIVH"/>
    <property type="match status" value="1"/>
</dbReference>
<evidence type="ECO:0000313" key="10">
    <source>
        <dbReference type="EMBL" id="CAG2160744.1"/>
    </source>
</evidence>
<sequence length="292" mass="30708">MFENISIQALSGLSSGMVLFLVASGMTLIFGALRVANFAHGSFFMIGAYLSYSITQLIGTNNFGFVASLLLVPLVLALLGAGVEFFLLRRIATRAHQYQLILTYALTLIFADMVKMIWGRDNQMVPRPKILDGAVEIFGTPFPTYYLMLIAVGTLVACALHILLARTRFGKILRASVADAEMVGALGINVPRLHTSVFALGAWLAGLGGVLAAPIGSISLGIDSSIIIECFAVVIIGGVGSVTGALIGAILIGVMKAIGILFAPKLAIAFIFIALCGVLIFRPQGLFGGANA</sequence>
<feature type="transmembrane region" description="Helical" evidence="9">
    <location>
        <begin position="259"/>
        <end position="281"/>
    </location>
</feature>
<dbReference type="CDD" id="cd06582">
    <property type="entry name" value="TM_PBP1_LivH_like"/>
    <property type="match status" value="1"/>
</dbReference>
<evidence type="ECO:0000256" key="7">
    <source>
        <dbReference type="ARBA" id="ARBA00023136"/>
    </source>
</evidence>
<evidence type="ECO:0000256" key="9">
    <source>
        <dbReference type="SAM" id="Phobius"/>
    </source>
</evidence>
<dbReference type="Pfam" id="PF02653">
    <property type="entry name" value="BPD_transp_2"/>
    <property type="match status" value="1"/>
</dbReference>
<name>A0ABN7QDS2_9BURK</name>